<gene>
    <name evidence="2" type="ORF">APQ99_01682</name>
    <name evidence="1" type="ORF">HBSAL_06805</name>
</gene>
<dbReference type="GeneID" id="68693964"/>
<dbReference type="Proteomes" id="UP000296216">
    <property type="component" value="Chromosome"/>
</dbReference>
<dbReference type="AlphaFoldDB" id="A0A4D6GTE3"/>
<dbReference type="Proteomes" id="UP000323075">
    <property type="component" value="Unassembled WGS sequence"/>
</dbReference>
<reference evidence="1 3" key="1">
    <citation type="journal article" date="2019" name="Microbiol. Resour. Announc.">
        <title>The Genome Sequence of the Halobacterium salinarum Type Strain Is Closely Related to That of Laboratory Strains NRC-1 and R1.</title>
        <authorList>
            <person name="Pfeiffer F."/>
            <person name="Marchfelder A."/>
            <person name="Habermann B."/>
            <person name="Dyall-Smith M.L."/>
        </authorList>
    </citation>
    <scope>NUCLEOTIDE SEQUENCE [LARGE SCALE GENOMIC DNA]</scope>
    <source>
        <strain evidence="1">91-R6</strain>
        <strain evidence="3">ATCC 33171 / DSM 3754 / JCM 8978 / NBRC 102687 / NCIMB 764 / 91-R6</strain>
    </source>
</reference>
<reference evidence="2 4" key="2">
    <citation type="submission" date="2019-07" db="EMBL/GenBank/DDBJ databases">
        <title>Genomic Encyclopedia of Archaeal and Bacterial Type Strains, Phase II (KMG-II): from individual species to whole genera.</title>
        <authorList>
            <person name="Goeker M."/>
        </authorList>
    </citation>
    <scope>NUCLEOTIDE SEQUENCE [LARGE SCALE GENOMIC DNA]</scope>
    <source>
        <strain evidence="2 4">DSM 3754</strain>
    </source>
</reference>
<organism evidence="1 3">
    <name type="scientific">Halobacterium salinarum (strain ATCC 33171 / DSM 3754 / JCM 8978 / NBRC 102687 / NCIMB 764 / 91-R6)</name>
    <dbReference type="NCBI Taxonomy" id="2597657"/>
    <lineage>
        <taxon>Archaea</taxon>
        <taxon>Methanobacteriati</taxon>
        <taxon>Methanobacteriota</taxon>
        <taxon>Stenosarchaea group</taxon>
        <taxon>Halobacteria</taxon>
        <taxon>Halobacteriales</taxon>
        <taxon>Halobacteriaceae</taxon>
        <taxon>Halobacterium</taxon>
    </lineage>
</organism>
<dbReference type="InterPro" id="IPR055965">
    <property type="entry name" value="DUF7543"/>
</dbReference>
<dbReference type="RefSeq" id="WP_010902863.1">
    <property type="nucleotide sequence ID" value="NZ_VRYN01000003.1"/>
</dbReference>
<protein>
    <submittedName>
        <fullName evidence="1">Uncharacterized protein</fullName>
    </submittedName>
</protein>
<sequence length="69" mass="7776">MDWTEVTRQTGREWERADGNAIVRARRTAGGDWAVTYERLTQAPEGSTYERTTAPTEDDALAVAAEFRD</sequence>
<evidence type="ECO:0000313" key="4">
    <source>
        <dbReference type="Proteomes" id="UP000323075"/>
    </source>
</evidence>
<reference evidence="1" key="3">
    <citation type="journal article" name="MicrobiologyOpen">
        <title>Whole-genome comparison between the type strain of Halobacterium salinarum (DSM 3754(T)) and the laboratory strains R1 and NRC-1.</title>
        <authorList>
            <person name="Pfeiffer F."/>
            <person name="Losensky G."/>
            <person name="Marchfelder A."/>
            <person name="Habermann B."/>
            <person name="Dyall-Smith M."/>
        </authorList>
    </citation>
    <scope>NUCLEOTIDE SEQUENCE</scope>
    <source>
        <strain evidence="1">91-R6</strain>
    </source>
</reference>
<evidence type="ECO:0000313" key="1">
    <source>
        <dbReference type="EMBL" id="QCC45015.1"/>
    </source>
</evidence>
<dbReference type="EMBL" id="CP038631">
    <property type="protein sequence ID" value="QCC45015.1"/>
    <property type="molecule type" value="Genomic_DNA"/>
</dbReference>
<name>A0A4D6GTE3_HALS9</name>
<accession>A0A4D6GTE3</accession>
<dbReference type="EMBL" id="VRYN01000003">
    <property type="protein sequence ID" value="TYO76127.1"/>
    <property type="molecule type" value="Genomic_DNA"/>
</dbReference>
<evidence type="ECO:0000313" key="2">
    <source>
        <dbReference type="EMBL" id="TYO76127.1"/>
    </source>
</evidence>
<dbReference type="Pfam" id="PF24399">
    <property type="entry name" value="DUF7543"/>
    <property type="match status" value="1"/>
</dbReference>
<evidence type="ECO:0000313" key="3">
    <source>
        <dbReference type="Proteomes" id="UP000296216"/>
    </source>
</evidence>
<proteinExistence type="predicted"/>